<evidence type="ECO:0000256" key="5">
    <source>
        <dbReference type="ARBA" id="ARBA00022989"/>
    </source>
</evidence>
<feature type="transmembrane region" description="Helical" evidence="7">
    <location>
        <begin position="76"/>
        <end position="96"/>
    </location>
</feature>
<proteinExistence type="inferred from homology"/>
<feature type="transmembrane region" description="Helical" evidence="7">
    <location>
        <begin position="186"/>
        <end position="205"/>
    </location>
</feature>
<feature type="transmembrane region" description="Helical" evidence="7">
    <location>
        <begin position="225"/>
        <end position="246"/>
    </location>
</feature>
<feature type="transmembrane region" description="Helical" evidence="7">
    <location>
        <begin position="108"/>
        <end position="127"/>
    </location>
</feature>
<name>A0A485L9Q8_9STRA</name>
<dbReference type="PANTHER" id="PTHR31585">
    <property type="entry name" value="FOLATE-BIOPTERIN TRANSPORTER 1, CHLOROPLASTIC"/>
    <property type="match status" value="1"/>
</dbReference>
<evidence type="ECO:0000313" key="9">
    <source>
        <dbReference type="EMBL" id="VFT95046.1"/>
    </source>
</evidence>
<sequence length="520" mass="56090">MRLVDSGYDDHSLTPVLELPVVGTLRPGATPKAYSSRDVLSLLYIYFVVGFLFEALPALTQPVFATYFGLSHPDVGLVGGVLFVMATSKVLIGVLSDCFPLFGYRRKTWIVFAAVGLTAFFVTLASLPHDPPYTPHLIPQVSKDEGHRAVLLCACAAFFLVLANVPADALMVEMAQREASVVRGRLLSLVYAVRYMGTTMAQLVAEASLASTAFGGDYSFALGLPAYFGILACLSAIVVPVVLVWFTHEPRRGSVNCPEYLGEFWSVVQTRAMWQILLFAFLFNACGVLTATMDHPTVLTWAHVTPTMRKWANIAGGLGMPLGFLVAGWRGTEWNWRVAVVASTVAFASLKALAGVATACHVIDSPTLFLVLDEGARVPLAIAFIVTTYNYIEGTPPGKEGITYGMLSSLHNVSYGTLPLVGMAIIDRLLPPKSADRTDDDDTTEMRRAVATIYLLGLAWALVSCVCVFLLPQHKHHVKFLKGYGGQQPIAAMLTLLLCVGSIVAAITLTVLALLPSSVL</sequence>
<keyword evidence="3" id="KW-0813">Transport</keyword>
<keyword evidence="5 7" id="KW-1133">Transmembrane helix</keyword>
<evidence type="ECO:0000256" key="3">
    <source>
        <dbReference type="ARBA" id="ARBA00022448"/>
    </source>
</evidence>
<reference evidence="8" key="2">
    <citation type="submission" date="2019-06" db="EMBL/GenBank/DDBJ databases">
        <title>Genomics analysis of Aphanomyces spp. identifies a new class of oomycete effector associated with host adaptation.</title>
        <authorList>
            <person name="Gaulin E."/>
        </authorList>
    </citation>
    <scope>NUCLEOTIDE SEQUENCE</scope>
    <source>
        <strain evidence="8">CBS 578.67</strain>
    </source>
</reference>
<evidence type="ECO:0000256" key="2">
    <source>
        <dbReference type="ARBA" id="ARBA00007015"/>
    </source>
</evidence>
<feature type="transmembrane region" description="Helical" evidence="7">
    <location>
        <begin position="42"/>
        <end position="64"/>
    </location>
</feature>
<feature type="transmembrane region" description="Helical" evidence="7">
    <location>
        <begin position="451"/>
        <end position="471"/>
    </location>
</feature>
<dbReference type="EMBL" id="VJMH01006383">
    <property type="protein sequence ID" value="KAF0690284.1"/>
    <property type="molecule type" value="Genomic_DNA"/>
</dbReference>
<dbReference type="GO" id="GO:0016020">
    <property type="term" value="C:membrane"/>
    <property type="evidence" value="ECO:0007669"/>
    <property type="project" value="UniProtKB-SubCell"/>
</dbReference>
<dbReference type="AlphaFoldDB" id="A0A485L9Q8"/>
<accession>A0A485L9Q8</accession>
<reference evidence="9 10" key="1">
    <citation type="submission" date="2019-03" db="EMBL/GenBank/DDBJ databases">
        <authorList>
            <person name="Gaulin E."/>
            <person name="Dumas B."/>
        </authorList>
    </citation>
    <scope>NUCLEOTIDE SEQUENCE [LARGE SCALE GENOMIC DNA]</scope>
    <source>
        <strain evidence="9">CBS 568.67</strain>
    </source>
</reference>
<dbReference type="Gene3D" id="1.20.1250.20">
    <property type="entry name" value="MFS general substrate transporter like domains"/>
    <property type="match status" value="1"/>
</dbReference>
<feature type="transmembrane region" description="Helical" evidence="7">
    <location>
        <begin position="336"/>
        <end position="356"/>
    </location>
</feature>
<evidence type="ECO:0000256" key="4">
    <source>
        <dbReference type="ARBA" id="ARBA00022692"/>
    </source>
</evidence>
<dbReference type="SUPFAM" id="SSF103473">
    <property type="entry name" value="MFS general substrate transporter"/>
    <property type="match status" value="1"/>
</dbReference>
<protein>
    <submittedName>
        <fullName evidence="9">Aste57867_18310 protein</fullName>
    </submittedName>
</protein>
<dbReference type="InterPro" id="IPR039309">
    <property type="entry name" value="BT1"/>
</dbReference>
<dbReference type="Proteomes" id="UP000332933">
    <property type="component" value="Unassembled WGS sequence"/>
</dbReference>
<feature type="transmembrane region" description="Helical" evidence="7">
    <location>
        <begin position="492"/>
        <end position="515"/>
    </location>
</feature>
<keyword evidence="6 7" id="KW-0472">Membrane</keyword>
<feature type="transmembrane region" description="Helical" evidence="7">
    <location>
        <begin position="413"/>
        <end position="431"/>
    </location>
</feature>
<keyword evidence="4 7" id="KW-0812">Transmembrane</keyword>
<evidence type="ECO:0000313" key="8">
    <source>
        <dbReference type="EMBL" id="KAF0690284.1"/>
    </source>
</evidence>
<evidence type="ECO:0000256" key="7">
    <source>
        <dbReference type="SAM" id="Phobius"/>
    </source>
</evidence>
<dbReference type="PANTHER" id="PTHR31585:SF5">
    <property type="entry name" value="RNA-BINDING S4 DOMAIN-CONTAINING PROTEIN"/>
    <property type="match status" value="1"/>
</dbReference>
<organism evidence="9 10">
    <name type="scientific">Aphanomyces stellatus</name>
    <dbReference type="NCBI Taxonomy" id="120398"/>
    <lineage>
        <taxon>Eukaryota</taxon>
        <taxon>Sar</taxon>
        <taxon>Stramenopiles</taxon>
        <taxon>Oomycota</taxon>
        <taxon>Saprolegniomycetes</taxon>
        <taxon>Saprolegniales</taxon>
        <taxon>Verrucalvaceae</taxon>
        <taxon>Aphanomyces</taxon>
    </lineage>
</organism>
<dbReference type="Pfam" id="PF03092">
    <property type="entry name" value="BT1"/>
    <property type="match status" value="1"/>
</dbReference>
<comment type="subcellular location">
    <subcellularLocation>
        <location evidence="1">Membrane</location>
        <topology evidence="1">Multi-pass membrane protein</topology>
    </subcellularLocation>
</comment>
<comment type="similarity">
    <text evidence="2">Belongs to the major facilitator superfamily. Folate-biopterin transporter (TC 2.A.71) family.</text>
</comment>
<evidence type="ECO:0000313" key="10">
    <source>
        <dbReference type="Proteomes" id="UP000332933"/>
    </source>
</evidence>
<dbReference type="OrthoDB" id="754047at2759"/>
<dbReference type="EMBL" id="CAADRA010006404">
    <property type="protein sequence ID" value="VFT95046.1"/>
    <property type="molecule type" value="Genomic_DNA"/>
</dbReference>
<feature type="transmembrane region" description="Helical" evidence="7">
    <location>
        <begin position="311"/>
        <end position="329"/>
    </location>
</feature>
<gene>
    <name evidence="9" type="primary">Aste57867_18310</name>
    <name evidence="8" type="ORF">As57867_018248</name>
    <name evidence="9" type="ORF">ASTE57867_18310</name>
</gene>
<dbReference type="InterPro" id="IPR036259">
    <property type="entry name" value="MFS_trans_sf"/>
</dbReference>
<feature type="transmembrane region" description="Helical" evidence="7">
    <location>
        <begin position="272"/>
        <end position="291"/>
    </location>
</feature>
<feature type="transmembrane region" description="Helical" evidence="7">
    <location>
        <begin position="147"/>
        <end position="165"/>
    </location>
</feature>
<keyword evidence="10" id="KW-1185">Reference proteome</keyword>
<evidence type="ECO:0000256" key="1">
    <source>
        <dbReference type="ARBA" id="ARBA00004141"/>
    </source>
</evidence>
<feature type="transmembrane region" description="Helical" evidence="7">
    <location>
        <begin position="376"/>
        <end position="392"/>
    </location>
</feature>
<evidence type="ECO:0000256" key="6">
    <source>
        <dbReference type="ARBA" id="ARBA00023136"/>
    </source>
</evidence>